<dbReference type="PANTHER" id="PTHR42109:SF3">
    <property type="entry name" value="INTEGRAL MEMBRANE PROTEIN (AFU_ORTHOLOGUE AFUA_5G00100)"/>
    <property type="match status" value="1"/>
</dbReference>
<organism evidence="3 4">
    <name type="scientific">Aspergillus ellipticus CBS 707.79</name>
    <dbReference type="NCBI Taxonomy" id="1448320"/>
    <lineage>
        <taxon>Eukaryota</taxon>
        <taxon>Fungi</taxon>
        <taxon>Dikarya</taxon>
        <taxon>Ascomycota</taxon>
        <taxon>Pezizomycotina</taxon>
        <taxon>Eurotiomycetes</taxon>
        <taxon>Eurotiomycetidae</taxon>
        <taxon>Eurotiales</taxon>
        <taxon>Aspergillaceae</taxon>
        <taxon>Aspergillus</taxon>
        <taxon>Aspergillus subgen. Circumdati</taxon>
    </lineage>
</organism>
<evidence type="ECO:0000259" key="2">
    <source>
        <dbReference type="Pfam" id="PF24800"/>
    </source>
</evidence>
<feature type="domain" description="DUF7702" evidence="2">
    <location>
        <begin position="4"/>
        <end position="226"/>
    </location>
</feature>
<dbReference type="Pfam" id="PF24800">
    <property type="entry name" value="DUF7702"/>
    <property type="match status" value="1"/>
</dbReference>
<reference evidence="3 4" key="1">
    <citation type="submission" date="2018-02" db="EMBL/GenBank/DDBJ databases">
        <title>The genomes of Aspergillus section Nigri reveals drivers in fungal speciation.</title>
        <authorList>
            <consortium name="DOE Joint Genome Institute"/>
            <person name="Vesth T.C."/>
            <person name="Nybo J."/>
            <person name="Theobald S."/>
            <person name="Brandl J."/>
            <person name="Frisvad J.C."/>
            <person name="Nielsen K.F."/>
            <person name="Lyhne E.K."/>
            <person name="Kogle M.E."/>
            <person name="Kuo A."/>
            <person name="Riley R."/>
            <person name="Clum A."/>
            <person name="Nolan M."/>
            <person name="Lipzen A."/>
            <person name="Salamov A."/>
            <person name="Henrissat B."/>
            <person name="Wiebenga A."/>
            <person name="De vries R.P."/>
            <person name="Grigoriev I.V."/>
            <person name="Mortensen U.H."/>
            <person name="Andersen M.R."/>
            <person name="Baker S.E."/>
        </authorList>
    </citation>
    <scope>NUCLEOTIDE SEQUENCE [LARGE SCALE GENOMIC DNA]</scope>
    <source>
        <strain evidence="3 4">CBS 707.79</strain>
    </source>
</reference>
<sequence>MSSSEGLAGANLGFYALITIPAFHCLIMHGKFGLVGWVYVLAMCGLRIIGNGMSLHAYENHEVSTVATIINGIGLSPLLIASLGFLHEANHSILHALPSYLKTWASLFAHVVIGSGIGLAAASKGHESFLRAGLIIFAIGWSMVCALVGLSYTNSAHRQRLADERKILLGITIALPMIGIRIIYAIATAFSTCGLEGGSLAVRVIFGTLPEFLTMLVYLGAGIATRNLARSRLEPAMQKDQSVDITV</sequence>
<feature type="transmembrane region" description="Helical" evidence="1">
    <location>
        <begin position="134"/>
        <end position="155"/>
    </location>
</feature>
<dbReference type="Proteomes" id="UP000247810">
    <property type="component" value="Unassembled WGS sequence"/>
</dbReference>
<dbReference type="EMBL" id="KZ826061">
    <property type="protein sequence ID" value="PYH88854.1"/>
    <property type="molecule type" value="Genomic_DNA"/>
</dbReference>
<keyword evidence="1" id="KW-1133">Transmembrane helix</keyword>
<dbReference type="PANTHER" id="PTHR42109">
    <property type="entry name" value="UNPLACED GENOMIC SCAFFOLD UM_SCAF_CONTIG_1.265, WHOLE GENOME SHOTGUN SEQUENCE"/>
    <property type="match status" value="1"/>
</dbReference>
<keyword evidence="4" id="KW-1185">Reference proteome</keyword>
<feature type="transmembrane region" description="Helical" evidence="1">
    <location>
        <begin position="99"/>
        <end position="122"/>
    </location>
</feature>
<feature type="transmembrane region" description="Helical" evidence="1">
    <location>
        <begin position="167"/>
        <end position="192"/>
    </location>
</feature>
<keyword evidence="1" id="KW-0812">Transmembrane</keyword>
<evidence type="ECO:0000313" key="4">
    <source>
        <dbReference type="Proteomes" id="UP000247810"/>
    </source>
</evidence>
<feature type="transmembrane region" description="Helical" evidence="1">
    <location>
        <begin position="65"/>
        <end position="87"/>
    </location>
</feature>
<dbReference type="OrthoDB" id="2560628at2759"/>
<proteinExistence type="predicted"/>
<accession>A0A319CUM3</accession>
<protein>
    <recommendedName>
        <fullName evidence="2">DUF7702 domain-containing protein</fullName>
    </recommendedName>
</protein>
<name>A0A319CUM3_9EURO</name>
<gene>
    <name evidence="3" type="ORF">BO71DRAFT_403513</name>
</gene>
<dbReference type="AlphaFoldDB" id="A0A319CUM3"/>
<feature type="transmembrane region" description="Helical" evidence="1">
    <location>
        <begin position="6"/>
        <end position="27"/>
    </location>
</feature>
<keyword evidence="1" id="KW-0472">Membrane</keyword>
<feature type="transmembrane region" description="Helical" evidence="1">
    <location>
        <begin position="34"/>
        <end position="53"/>
    </location>
</feature>
<evidence type="ECO:0000256" key="1">
    <source>
        <dbReference type="SAM" id="Phobius"/>
    </source>
</evidence>
<dbReference type="VEuPathDB" id="FungiDB:BO71DRAFT_403513"/>
<dbReference type="InterPro" id="IPR056119">
    <property type="entry name" value="DUF7702"/>
</dbReference>
<evidence type="ECO:0000313" key="3">
    <source>
        <dbReference type="EMBL" id="PYH88854.1"/>
    </source>
</evidence>